<dbReference type="GO" id="GO:0016788">
    <property type="term" value="F:hydrolase activity, acting on ester bonds"/>
    <property type="evidence" value="ECO:0007669"/>
    <property type="project" value="TreeGrafter"/>
</dbReference>
<keyword evidence="4" id="KW-1185">Reference proteome</keyword>
<dbReference type="InterPro" id="IPR000801">
    <property type="entry name" value="Esterase-like"/>
</dbReference>
<accession>A0A1H4ARA4</accession>
<proteinExistence type="inferred from homology"/>
<dbReference type="Pfam" id="PF00756">
    <property type="entry name" value="Esterase"/>
    <property type="match status" value="1"/>
</dbReference>
<keyword evidence="2" id="KW-0378">Hydrolase</keyword>
<dbReference type="PANTHER" id="PTHR40841">
    <property type="entry name" value="SIDEROPHORE TRIACETYLFUSARININE C ESTERASE"/>
    <property type="match status" value="1"/>
</dbReference>
<dbReference type="AlphaFoldDB" id="A0A1H4ARA4"/>
<dbReference type="Proteomes" id="UP000187280">
    <property type="component" value="Unassembled WGS sequence"/>
</dbReference>
<dbReference type="EMBL" id="FNQS01000004">
    <property type="protein sequence ID" value="SEA38430.1"/>
    <property type="molecule type" value="Genomic_DNA"/>
</dbReference>
<evidence type="ECO:0008006" key="5">
    <source>
        <dbReference type="Google" id="ProtNLM"/>
    </source>
</evidence>
<dbReference type="InterPro" id="IPR052558">
    <property type="entry name" value="Siderophore_Hydrolase_D"/>
</dbReference>
<dbReference type="Gene3D" id="3.40.50.1820">
    <property type="entry name" value="alpha/beta hydrolase"/>
    <property type="match status" value="1"/>
</dbReference>
<dbReference type="SUPFAM" id="SSF53474">
    <property type="entry name" value="alpha/beta-Hydrolases"/>
    <property type="match status" value="1"/>
</dbReference>
<name>A0A1H4ARA4_9GAMM</name>
<protein>
    <recommendedName>
        <fullName evidence="5">Esterase</fullName>
    </recommendedName>
</protein>
<evidence type="ECO:0000313" key="3">
    <source>
        <dbReference type="EMBL" id="SEA38430.1"/>
    </source>
</evidence>
<organism evidence="3 4">
    <name type="scientific">Lonsdalea quercina</name>
    <dbReference type="NCBI Taxonomy" id="71657"/>
    <lineage>
        <taxon>Bacteria</taxon>
        <taxon>Pseudomonadati</taxon>
        <taxon>Pseudomonadota</taxon>
        <taxon>Gammaproteobacteria</taxon>
        <taxon>Enterobacterales</taxon>
        <taxon>Pectobacteriaceae</taxon>
        <taxon>Lonsdalea</taxon>
    </lineage>
</organism>
<dbReference type="InterPro" id="IPR029058">
    <property type="entry name" value="AB_hydrolase_fold"/>
</dbReference>
<gene>
    <name evidence="3" type="ORF">SAMN02982996_01513</name>
</gene>
<evidence type="ECO:0000256" key="1">
    <source>
        <dbReference type="ARBA" id="ARBA00005622"/>
    </source>
</evidence>
<dbReference type="STRING" id="71657.SAMN02982996_01513"/>
<evidence type="ECO:0000313" key="4">
    <source>
        <dbReference type="Proteomes" id="UP000187280"/>
    </source>
</evidence>
<comment type="similarity">
    <text evidence="1">Belongs to the esterase D family.</text>
</comment>
<reference evidence="3 4" key="1">
    <citation type="submission" date="2016-10" db="EMBL/GenBank/DDBJ databases">
        <authorList>
            <person name="de Groot N.N."/>
        </authorList>
    </citation>
    <scope>NUCLEOTIDE SEQUENCE [LARGE SCALE GENOMIC DNA]</scope>
    <source>
        <strain evidence="3 4">ATCC 29281</strain>
    </source>
</reference>
<sequence length="305" mass="34210">MLPSNGKEPVRRDASDVGYTGGRVYQLPNTRDDIVESAARGHYRVMTWSPDGGVVPPDEGWPVIYLLDGAKYFSMATSVMASLSRPRCGITPGIVVGIDYVGTSRRDKDYRPAVANRVLEPNPQGGYYPAGMEGDAAGFRRFLIAELKPMIAARYPIDLQREALFGHSYGGLFSLDTLFWARESFQHYYVCSPSVWWNGEYILRQAASLYLQNPTVSPVSLMLSVGEYEQSLEPWEMGLPTGQQELLLEHRRRRRMVDGVSELALMLKNRAPDVDVSLQTYPGQSHQSVPFLALHTALRHHFQPT</sequence>
<dbReference type="PANTHER" id="PTHR40841:SF2">
    <property type="entry name" value="SIDEROPHORE-DEGRADING ESTERASE (EUROFUNG)"/>
    <property type="match status" value="1"/>
</dbReference>
<evidence type="ECO:0000256" key="2">
    <source>
        <dbReference type="ARBA" id="ARBA00022801"/>
    </source>
</evidence>
<dbReference type="eggNOG" id="COG2819">
    <property type="taxonomic scope" value="Bacteria"/>
</dbReference>